<dbReference type="Proteomes" id="UP000325780">
    <property type="component" value="Unassembled WGS sequence"/>
</dbReference>
<evidence type="ECO:0000256" key="1">
    <source>
        <dbReference type="SAM" id="Phobius"/>
    </source>
</evidence>
<keyword evidence="1" id="KW-1133">Transmembrane helix</keyword>
<sequence length="232" mass="25536">MNSPQYQELGYVSHEQPTEECEAVRSTWTWLACLSSNLIIVGFLVLPLAFHDTAETTHVDGTGTVVAALTLLGCAYGLSLLLFCAQHHQRVYLLHSIFLPCLFSNLLGLLNVALNIIGRGLLPVGNLGIVGLVLASVSAMLYALGALWVYGRGIANEFHADGSGSEPATALLTEEEMQRQQLLRLLQEKKSKKKLSPKMIQKTYKVTVPEHINPGKGWNSFMPPPRDDGYYR</sequence>
<name>A0A5N6TKP2_ASPAV</name>
<evidence type="ECO:0008006" key="4">
    <source>
        <dbReference type="Google" id="ProtNLM"/>
    </source>
</evidence>
<protein>
    <recommendedName>
        <fullName evidence="4">Transmembrane protein</fullName>
    </recommendedName>
</protein>
<evidence type="ECO:0000313" key="3">
    <source>
        <dbReference type="Proteomes" id="UP000325780"/>
    </source>
</evidence>
<keyword evidence="3" id="KW-1185">Reference proteome</keyword>
<feature type="transmembrane region" description="Helical" evidence="1">
    <location>
        <begin position="97"/>
        <end position="117"/>
    </location>
</feature>
<gene>
    <name evidence="2" type="ORF">BDV25DRAFT_43681</name>
</gene>
<feature type="transmembrane region" description="Helical" evidence="1">
    <location>
        <begin position="28"/>
        <end position="50"/>
    </location>
</feature>
<feature type="transmembrane region" description="Helical" evidence="1">
    <location>
        <begin position="129"/>
        <end position="150"/>
    </location>
</feature>
<proteinExistence type="predicted"/>
<dbReference type="AlphaFoldDB" id="A0A5N6TKP2"/>
<feature type="transmembrane region" description="Helical" evidence="1">
    <location>
        <begin position="62"/>
        <end position="85"/>
    </location>
</feature>
<keyword evidence="1" id="KW-0472">Membrane</keyword>
<accession>A0A5N6TKP2</accession>
<organism evidence="2 3">
    <name type="scientific">Aspergillus avenaceus</name>
    <dbReference type="NCBI Taxonomy" id="36643"/>
    <lineage>
        <taxon>Eukaryota</taxon>
        <taxon>Fungi</taxon>
        <taxon>Dikarya</taxon>
        <taxon>Ascomycota</taxon>
        <taxon>Pezizomycotina</taxon>
        <taxon>Eurotiomycetes</taxon>
        <taxon>Eurotiomycetidae</taxon>
        <taxon>Eurotiales</taxon>
        <taxon>Aspergillaceae</taxon>
        <taxon>Aspergillus</taxon>
        <taxon>Aspergillus subgen. Circumdati</taxon>
    </lineage>
</organism>
<dbReference type="EMBL" id="ML742236">
    <property type="protein sequence ID" value="KAE8146913.1"/>
    <property type="molecule type" value="Genomic_DNA"/>
</dbReference>
<reference evidence="2 3" key="1">
    <citation type="submission" date="2019-04" db="EMBL/GenBank/DDBJ databases">
        <title>Friends and foes A comparative genomics study of 23 Aspergillus species from section Flavi.</title>
        <authorList>
            <consortium name="DOE Joint Genome Institute"/>
            <person name="Kjaerbolling I."/>
            <person name="Vesth T."/>
            <person name="Frisvad J.C."/>
            <person name="Nybo J.L."/>
            <person name="Theobald S."/>
            <person name="Kildgaard S."/>
            <person name="Isbrandt T."/>
            <person name="Kuo A."/>
            <person name="Sato A."/>
            <person name="Lyhne E.K."/>
            <person name="Kogle M.E."/>
            <person name="Wiebenga A."/>
            <person name="Kun R.S."/>
            <person name="Lubbers R.J."/>
            <person name="Makela M.R."/>
            <person name="Barry K."/>
            <person name="Chovatia M."/>
            <person name="Clum A."/>
            <person name="Daum C."/>
            <person name="Haridas S."/>
            <person name="He G."/>
            <person name="LaButti K."/>
            <person name="Lipzen A."/>
            <person name="Mondo S."/>
            <person name="Riley R."/>
            <person name="Salamov A."/>
            <person name="Simmons B.A."/>
            <person name="Magnuson J.K."/>
            <person name="Henrissat B."/>
            <person name="Mortensen U.H."/>
            <person name="Larsen T.O."/>
            <person name="Devries R.P."/>
            <person name="Grigoriev I.V."/>
            <person name="Machida M."/>
            <person name="Baker S.E."/>
            <person name="Andersen M.R."/>
        </authorList>
    </citation>
    <scope>NUCLEOTIDE SEQUENCE [LARGE SCALE GENOMIC DNA]</scope>
    <source>
        <strain evidence="2 3">IBT 18842</strain>
    </source>
</reference>
<evidence type="ECO:0000313" key="2">
    <source>
        <dbReference type="EMBL" id="KAE8146913.1"/>
    </source>
</evidence>
<dbReference type="OrthoDB" id="3254104at2759"/>
<keyword evidence="1" id="KW-0812">Transmembrane</keyword>